<sequence>MARCGRKVESEDLACRGRCKPDARPGAHEESGCAVYGCRRRPDWGFLRAGHLGEAREGSPGQDAYRCHECASTEGRNVAENQLWLHRVPVEELSRATQEGTCTSGPVGTRHRPSPLRFPAVGAAVAALASGGHFRSSRSYFRRSPQHNMWPWAACDPRALSVLPADMALQDVLKTATGALMPVFEVVLEVVIEVVLDVVL</sequence>
<evidence type="ECO:0000313" key="1">
    <source>
        <dbReference type="EMBL" id="KAG0420124.1"/>
    </source>
</evidence>
<proteinExistence type="predicted"/>
<dbReference type="Proteomes" id="UP000805193">
    <property type="component" value="Unassembled WGS sequence"/>
</dbReference>
<gene>
    <name evidence="1" type="ORF">HPB47_003655</name>
</gene>
<accession>A0AC60PIW7</accession>
<organism evidence="1 2">
    <name type="scientific">Ixodes persulcatus</name>
    <name type="common">Taiga tick</name>
    <dbReference type="NCBI Taxonomy" id="34615"/>
    <lineage>
        <taxon>Eukaryota</taxon>
        <taxon>Metazoa</taxon>
        <taxon>Ecdysozoa</taxon>
        <taxon>Arthropoda</taxon>
        <taxon>Chelicerata</taxon>
        <taxon>Arachnida</taxon>
        <taxon>Acari</taxon>
        <taxon>Parasitiformes</taxon>
        <taxon>Ixodida</taxon>
        <taxon>Ixodoidea</taxon>
        <taxon>Ixodidae</taxon>
        <taxon>Ixodinae</taxon>
        <taxon>Ixodes</taxon>
    </lineage>
</organism>
<dbReference type="EMBL" id="JABSTQ010010539">
    <property type="protein sequence ID" value="KAG0420124.1"/>
    <property type="molecule type" value="Genomic_DNA"/>
</dbReference>
<reference evidence="1 2" key="1">
    <citation type="journal article" date="2020" name="Cell">
        <title>Large-Scale Comparative Analyses of Tick Genomes Elucidate Their Genetic Diversity and Vector Capacities.</title>
        <authorList>
            <consortium name="Tick Genome and Microbiome Consortium (TIGMIC)"/>
            <person name="Jia N."/>
            <person name="Wang J."/>
            <person name="Shi W."/>
            <person name="Du L."/>
            <person name="Sun Y."/>
            <person name="Zhan W."/>
            <person name="Jiang J.F."/>
            <person name="Wang Q."/>
            <person name="Zhang B."/>
            <person name="Ji P."/>
            <person name="Bell-Sakyi L."/>
            <person name="Cui X.M."/>
            <person name="Yuan T.T."/>
            <person name="Jiang B.G."/>
            <person name="Yang W.F."/>
            <person name="Lam T.T."/>
            <person name="Chang Q.C."/>
            <person name="Ding S.J."/>
            <person name="Wang X.J."/>
            <person name="Zhu J.G."/>
            <person name="Ruan X.D."/>
            <person name="Zhao L."/>
            <person name="Wei J.T."/>
            <person name="Ye R.Z."/>
            <person name="Que T.C."/>
            <person name="Du C.H."/>
            <person name="Zhou Y.H."/>
            <person name="Cheng J.X."/>
            <person name="Dai P.F."/>
            <person name="Guo W.B."/>
            <person name="Han X.H."/>
            <person name="Huang E.J."/>
            <person name="Li L.F."/>
            <person name="Wei W."/>
            <person name="Gao Y.C."/>
            <person name="Liu J.Z."/>
            <person name="Shao H.Z."/>
            <person name="Wang X."/>
            <person name="Wang C.C."/>
            <person name="Yang T.C."/>
            <person name="Huo Q.B."/>
            <person name="Li W."/>
            <person name="Chen H.Y."/>
            <person name="Chen S.E."/>
            <person name="Zhou L.G."/>
            <person name="Ni X.B."/>
            <person name="Tian J.H."/>
            <person name="Sheng Y."/>
            <person name="Liu T."/>
            <person name="Pan Y.S."/>
            <person name="Xia L.Y."/>
            <person name="Li J."/>
            <person name="Zhao F."/>
            <person name="Cao W.C."/>
        </authorList>
    </citation>
    <scope>NUCLEOTIDE SEQUENCE [LARGE SCALE GENOMIC DNA]</scope>
    <source>
        <strain evidence="1">Iper-2018</strain>
    </source>
</reference>
<comment type="caution">
    <text evidence="1">The sequence shown here is derived from an EMBL/GenBank/DDBJ whole genome shotgun (WGS) entry which is preliminary data.</text>
</comment>
<evidence type="ECO:0000313" key="2">
    <source>
        <dbReference type="Proteomes" id="UP000805193"/>
    </source>
</evidence>
<name>A0AC60PIW7_IXOPE</name>
<keyword evidence="2" id="KW-1185">Reference proteome</keyword>
<protein>
    <submittedName>
        <fullName evidence="1">Uncharacterized protein</fullName>
    </submittedName>
</protein>